<accession>A0A0B2V2R2</accession>
<proteinExistence type="predicted"/>
<evidence type="ECO:0000256" key="1">
    <source>
        <dbReference type="SAM" id="MobiDB-lite"/>
    </source>
</evidence>
<dbReference type="AlphaFoldDB" id="A0A0B2V2R2"/>
<evidence type="ECO:0008006" key="4">
    <source>
        <dbReference type="Google" id="ProtNLM"/>
    </source>
</evidence>
<feature type="compositionally biased region" description="Polar residues" evidence="1">
    <location>
        <begin position="280"/>
        <end position="295"/>
    </location>
</feature>
<organism evidence="2 3">
    <name type="scientific">Toxocara canis</name>
    <name type="common">Canine roundworm</name>
    <dbReference type="NCBI Taxonomy" id="6265"/>
    <lineage>
        <taxon>Eukaryota</taxon>
        <taxon>Metazoa</taxon>
        <taxon>Ecdysozoa</taxon>
        <taxon>Nematoda</taxon>
        <taxon>Chromadorea</taxon>
        <taxon>Rhabditida</taxon>
        <taxon>Spirurina</taxon>
        <taxon>Ascaridomorpha</taxon>
        <taxon>Ascaridoidea</taxon>
        <taxon>Toxocaridae</taxon>
        <taxon>Toxocara</taxon>
    </lineage>
</organism>
<dbReference type="EMBL" id="JPKZ01002602">
    <property type="protein sequence ID" value="KHN75838.1"/>
    <property type="molecule type" value="Genomic_DNA"/>
</dbReference>
<feature type="region of interest" description="Disordered" evidence="1">
    <location>
        <begin position="270"/>
        <end position="295"/>
    </location>
</feature>
<gene>
    <name evidence="2" type="ORF">Tcan_11523</name>
</gene>
<dbReference type="Proteomes" id="UP000031036">
    <property type="component" value="Unassembled WGS sequence"/>
</dbReference>
<protein>
    <recommendedName>
        <fullName evidence="4">DCUN1 domain-containing protein</fullName>
    </recommendedName>
</protein>
<name>A0A0B2V2R2_TOXCA</name>
<reference evidence="2 3" key="1">
    <citation type="submission" date="2014-11" db="EMBL/GenBank/DDBJ databases">
        <title>Genetic blueprint of the zoonotic pathogen Toxocara canis.</title>
        <authorList>
            <person name="Zhu X.-Q."/>
            <person name="Korhonen P.K."/>
            <person name="Cai H."/>
            <person name="Young N.D."/>
            <person name="Nejsum P."/>
            <person name="von Samson-Himmelstjerna G."/>
            <person name="Boag P.R."/>
            <person name="Tan P."/>
            <person name="Li Q."/>
            <person name="Min J."/>
            <person name="Yang Y."/>
            <person name="Wang X."/>
            <person name="Fang X."/>
            <person name="Hall R.S."/>
            <person name="Hofmann A."/>
            <person name="Sternberg P.W."/>
            <person name="Jex A.R."/>
            <person name="Gasser R.B."/>
        </authorList>
    </citation>
    <scope>NUCLEOTIDE SEQUENCE [LARGE SCALE GENOMIC DNA]</scope>
    <source>
        <strain evidence="2">PN_DK_2014</strain>
    </source>
</reference>
<evidence type="ECO:0000313" key="3">
    <source>
        <dbReference type="Proteomes" id="UP000031036"/>
    </source>
</evidence>
<evidence type="ECO:0000313" key="2">
    <source>
        <dbReference type="EMBL" id="KHN75838.1"/>
    </source>
</evidence>
<sequence length="401" mass="45064">MNGRSVEVCRSNKKKDAMCDDDCWPVFLDEFISSLKVLPIPPLAGLVDVPEEKICRSIPQIEITGAEIKKSYLLDHAYVPVVDVSTDNLGIWNSKHRSTQTTTFFISGKAIGDEEDREYVVRKRRHNHVNAQPFGSVRKVVWTLFRPDGIAYRSLVSYNIAEGAQVKLTTHGNAKNLKQIYTRTYPSALRRMKELRRTLAPREVFPAMIAEQQSGVPGISGMQCLPRNKTQLYSMSRSKVPTSRKCGRSKNDSLMDELFRFSETAVEGKDLNAPFEGPTENLQLTPSQEDSSTSLNYSEAKNGVKHAVQKLDSSHAVRCATTNVKEVSMPDFLREMTPSEFQARLVKRLSAIPVEQRADVRIRIGHEMDVLFAQKVANEMGQVDESVRGSVMERLLAMVSP</sequence>
<comment type="caution">
    <text evidence="2">The sequence shown here is derived from an EMBL/GenBank/DDBJ whole genome shotgun (WGS) entry which is preliminary data.</text>
</comment>
<keyword evidence="3" id="KW-1185">Reference proteome</keyword>